<evidence type="ECO:0000256" key="11">
    <source>
        <dbReference type="RuleBase" id="RU004165"/>
    </source>
</evidence>
<evidence type="ECO:0000313" key="13">
    <source>
        <dbReference type="Proteomes" id="UP000178227"/>
    </source>
</evidence>
<reference evidence="12 13" key="1">
    <citation type="journal article" date="2016" name="Nat. Commun.">
        <title>Thousands of microbial genomes shed light on interconnected biogeochemical processes in an aquifer system.</title>
        <authorList>
            <person name="Anantharaman K."/>
            <person name="Brown C.T."/>
            <person name="Hug L.A."/>
            <person name="Sharon I."/>
            <person name="Castelle C.J."/>
            <person name="Probst A.J."/>
            <person name="Thomas B.C."/>
            <person name="Singh A."/>
            <person name="Wilkins M.J."/>
            <person name="Karaoz U."/>
            <person name="Brodie E.L."/>
            <person name="Williams K.H."/>
            <person name="Hubbard S.S."/>
            <person name="Banfield J.F."/>
        </authorList>
    </citation>
    <scope>NUCLEOTIDE SEQUENCE [LARGE SCALE GENOMIC DNA]</scope>
</reference>
<proteinExistence type="inferred from homology"/>
<evidence type="ECO:0000256" key="8">
    <source>
        <dbReference type="PIRSR" id="PIRSR035805-1"/>
    </source>
</evidence>
<sequence length="209" mass="23307">MLKEPGTITVKTGSMRSGKSGELIEDINAHKRAKMKVLVVKPAQDTRDGDQIIAKEVIDGKPTNIKLPVDANFVSSRRDIMRLIKKTHCEVFAADEVQFFGRWFIKLVQELAFERKMIVLLAGLDLDAWRKPFGIMPEILAHATYVDKCQASCFVCGRPAQFTQKLGGDPTKTVEPGDHYEARCFRCHVMPEDLMAESLGASIIKASTV</sequence>
<evidence type="ECO:0000256" key="6">
    <source>
        <dbReference type="ARBA" id="ARBA00022777"/>
    </source>
</evidence>
<comment type="similarity">
    <text evidence="1 11">Belongs to the thymidine kinase family.</text>
</comment>
<dbReference type="PANTHER" id="PTHR11441:SF0">
    <property type="entry name" value="THYMIDINE KINASE, CYTOSOLIC"/>
    <property type="match status" value="1"/>
</dbReference>
<evidence type="ECO:0000256" key="5">
    <source>
        <dbReference type="ARBA" id="ARBA00022741"/>
    </source>
</evidence>
<dbReference type="Proteomes" id="UP000178227">
    <property type="component" value="Unassembled WGS sequence"/>
</dbReference>
<dbReference type="PIRSF" id="PIRSF035805">
    <property type="entry name" value="TK_cell"/>
    <property type="match status" value="1"/>
</dbReference>
<evidence type="ECO:0000256" key="10">
    <source>
        <dbReference type="RuleBase" id="RU000544"/>
    </source>
</evidence>
<evidence type="ECO:0000256" key="7">
    <source>
        <dbReference type="ARBA" id="ARBA00022840"/>
    </source>
</evidence>
<dbReference type="EC" id="2.7.1.21" evidence="2 10"/>
<dbReference type="Gene3D" id="3.40.50.300">
    <property type="entry name" value="P-loop containing nucleotide triphosphate hydrolases"/>
    <property type="match status" value="1"/>
</dbReference>
<dbReference type="EMBL" id="MGKI01000010">
    <property type="protein sequence ID" value="OGN22665.1"/>
    <property type="molecule type" value="Genomic_DNA"/>
</dbReference>
<dbReference type="GO" id="GO:0046104">
    <property type="term" value="P:thymidine metabolic process"/>
    <property type="evidence" value="ECO:0007669"/>
    <property type="project" value="TreeGrafter"/>
</dbReference>
<dbReference type="Pfam" id="PF00265">
    <property type="entry name" value="TK"/>
    <property type="match status" value="1"/>
</dbReference>
<protein>
    <recommendedName>
        <fullName evidence="2 10">Thymidine kinase</fullName>
        <ecNumber evidence="2 10">2.7.1.21</ecNumber>
    </recommendedName>
</protein>
<name>A0A1F8GBA8_9BACT</name>
<evidence type="ECO:0000256" key="2">
    <source>
        <dbReference type="ARBA" id="ARBA00012118"/>
    </source>
</evidence>
<dbReference type="GO" id="GO:0071897">
    <property type="term" value="P:DNA biosynthetic process"/>
    <property type="evidence" value="ECO:0007669"/>
    <property type="project" value="UniProtKB-KW"/>
</dbReference>
<keyword evidence="6 10" id="KW-0418">Kinase</keyword>
<evidence type="ECO:0000313" key="12">
    <source>
        <dbReference type="EMBL" id="OGN22665.1"/>
    </source>
</evidence>
<gene>
    <name evidence="12" type="ORF">A2918_01010</name>
</gene>
<dbReference type="STRING" id="1802694.A2918_01010"/>
<dbReference type="InterPro" id="IPR027417">
    <property type="entry name" value="P-loop_NTPase"/>
</dbReference>
<keyword evidence="5 10" id="KW-0547">Nucleotide-binding</keyword>
<organism evidence="12 13">
    <name type="scientific">Candidatus Yanofskybacteria bacterium RIFCSPLOWO2_01_FULL_42_49</name>
    <dbReference type="NCBI Taxonomy" id="1802694"/>
    <lineage>
        <taxon>Bacteria</taxon>
        <taxon>Candidatus Yanofskyibacteriota</taxon>
    </lineage>
</organism>
<keyword evidence="7 10" id="KW-0067">ATP-binding</keyword>
<dbReference type="InterPro" id="IPR001267">
    <property type="entry name" value="Thymidine_kinase"/>
</dbReference>
<evidence type="ECO:0000256" key="3">
    <source>
        <dbReference type="ARBA" id="ARBA00022634"/>
    </source>
</evidence>
<dbReference type="Gene3D" id="3.30.60.20">
    <property type="match status" value="1"/>
</dbReference>
<evidence type="ECO:0000256" key="4">
    <source>
        <dbReference type="ARBA" id="ARBA00022679"/>
    </source>
</evidence>
<evidence type="ECO:0000256" key="9">
    <source>
        <dbReference type="PIRSR" id="PIRSR035805-2"/>
    </source>
</evidence>
<dbReference type="PANTHER" id="PTHR11441">
    <property type="entry name" value="THYMIDINE KINASE"/>
    <property type="match status" value="1"/>
</dbReference>
<evidence type="ECO:0000256" key="1">
    <source>
        <dbReference type="ARBA" id="ARBA00007587"/>
    </source>
</evidence>
<dbReference type="GO" id="GO:0004797">
    <property type="term" value="F:thymidine kinase activity"/>
    <property type="evidence" value="ECO:0007669"/>
    <property type="project" value="UniProtKB-EC"/>
</dbReference>
<dbReference type="SUPFAM" id="SSF57716">
    <property type="entry name" value="Glucocorticoid receptor-like (DNA-binding domain)"/>
    <property type="match status" value="1"/>
</dbReference>
<comment type="caution">
    <text evidence="12">The sequence shown here is derived from an EMBL/GenBank/DDBJ whole genome shotgun (WGS) entry which is preliminary data.</text>
</comment>
<dbReference type="SUPFAM" id="SSF52540">
    <property type="entry name" value="P-loop containing nucleoside triphosphate hydrolases"/>
    <property type="match status" value="1"/>
</dbReference>
<accession>A0A1F8GBA8</accession>
<dbReference type="AlphaFoldDB" id="A0A1F8GBA8"/>
<dbReference type="GO" id="GO:0005524">
    <property type="term" value="F:ATP binding"/>
    <property type="evidence" value="ECO:0007669"/>
    <property type="project" value="UniProtKB-KW"/>
</dbReference>
<feature type="active site" description="Proton acceptor" evidence="8">
    <location>
        <position position="96"/>
    </location>
</feature>
<comment type="catalytic activity">
    <reaction evidence="10">
        <text>thymidine + ATP = dTMP + ADP + H(+)</text>
        <dbReference type="Rhea" id="RHEA:19129"/>
        <dbReference type="ChEBI" id="CHEBI:15378"/>
        <dbReference type="ChEBI" id="CHEBI:17748"/>
        <dbReference type="ChEBI" id="CHEBI:30616"/>
        <dbReference type="ChEBI" id="CHEBI:63528"/>
        <dbReference type="ChEBI" id="CHEBI:456216"/>
        <dbReference type="EC" id="2.7.1.21"/>
    </reaction>
</comment>
<keyword evidence="4 10" id="KW-0808">Transferase</keyword>
<feature type="binding site" evidence="9">
    <location>
        <position position="180"/>
    </location>
    <ligand>
        <name>substrate</name>
    </ligand>
</feature>
<keyword evidence="3 10" id="KW-0237">DNA synthesis</keyword>